<gene>
    <name evidence="2" type="primary">Dpd</name>
    <name evidence="3" type="ORF">DPMN_027060</name>
</gene>
<evidence type="ECO:0000313" key="2">
    <source>
        <dbReference type="EMBL" id="ACZ02692.1"/>
    </source>
</evidence>
<proteinExistence type="evidence at transcript level"/>
<protein>
    <submittedName>
        <fullName evidence="2">Defensin</fullName>
    </submittedName>
</protein>
<dbReference type="EMBL" id="GU139954">
    <property type="protein sequence ID" value="ACZ02692.1"/>
    <property type="molecule type" value="mRNA"/>
</dbReference>
<evidence type="ECO:0000256" key="1">
    <source>
        <dbReference type="SAM" id="SignalP"/>
    </source>
</evidence>
<reference evidence="2" key="1">
    <citation type="journal article" date="2010" name="Mol. Immunol.">
        <title>Defensin of the zebra mussel (Dreissena polymorpha): molecular structure, in vitro expression, antimicrobial activity, and potential functions.</title>
        <authorList>
            <person name="Xu W."/>
            <person name="Faisal M."/>
        </authorList>
    </citation>
    <scope>NUCLEOTIDE SEQUENCE</scope>
</reference>
<dbReference type="SUPFAM" id="SSF57095">
    <property type="entry name" value="Scorpion toxin-like"/>
    <property type="match status" value="1"/>
</dbReference>
<evidence type="ECO:0000313" key="3">
    <source>
        <dbReference type="EMBL" id="KAH3864048.1"/>
    </source>
</evidence>
<feature type="chain" id="PRO_5040053936" evidence="1">
    <location>
        <begin position="22"/>
        <end position="75"/>
    </location>
</feature>
<dbReference type="InterPro" id="IPR036574">
    <property type="entry name" value="Scorpion_toxin-like_sf"/>
</dbReference>
<sequence>MMSKLVVFSLLIAAAVMSVSAAPQKRITCDLLGGVWILGADTACAGHCYTLNHPGGHCEGGYCYCRPGTFSEILG</sequence>
<dbReference type="Gene3D" id="3.30.30.10">
    <property type="entry name" value="Knottin, scorpion toxin-like"/>
    <property type="match status" value="1"/>
</dbReference>
<accession>D1MFM5</accession>
<dbReference type="EMBL" id="JAIWYP010000002">
    <property type="protein sequence ID" value="KAH3864048.1"/>
    <property type="molecule type" value="Genomic_DNA"/>
</dbReference>
<reference evidence="3" key="2">
    <citation type="journal article" date="2019" name="bioRxiv">
        <title>The Genome of the Zebra Mussel, Dreissena polymorpha: A Resource for Invasive Species Research.</title>
        <authorList>
            <person name="McCartney M.A."/>
            <person name="Auch B."/>
            <person name="Kono T."/>
            <person name="Mallez S."/>
            <person name="Zhang Y."/>
            <person name="Obille A."/>
            <person name="Becker A."/>
            <person name="Abrahante J.E."/>
            <person name="Garbe J."/>
            <person name="Badalamenti J.P."/>
            <person name="Herman A."/>
            <person name="Mangelson H."/>
            <person name="Liachko I."/>
            <person name="Sullivan S."/>
            <person name="Sone E.D."/>
            <person name="Koren S."/>
            <person name="Silverstein K.A.T."/>
            <person name="Beckman K.B."/>
            <person name="Gohl D.M."/>
        </authorList>
    </citation>
    <scope>NUCLEOTIDE SEQUENCE</scope>
    <source>
        <strain evidence="3">Duluth1</strain>
        <tissue evidence="3">Whole animal</tissue>
    </source>
</reference>
<reference evidence="3" key="3">
    <citation type="submission" date="2020-11" db="EMBL/GenBank/DDBJ databases">
        <authorList>
            <person name="McCartney M.A."/>
            <person name="Auch B."/>
            <person name="Kono T."/>
            <person name="Mallez S."/>
            <person name="Becker A."/>
            <person name="Gohl D.M."/>
            <person name="Silverstein K.A.T."/>
            <person name="Koren S."/>
            <person name="Bechman K.B."/>
            <person name="Herman A."/>
            <person name="Abrahante J.E."/>
            <person name="Garbe J."/>
        </authorList>
    </citation>
    <scope>NUCLEOTIDE SEQUENCE</scope>
    <source>
        <strain evidence="3">Duluth1</strain>
        <tissue evidence="3">Whole animal</tissue>
    </source>
</reference>
<dbReference type="AlphaFoldDB" id="D1MFM5"/>
<keyword evidence="1" id="KW-0732">Signal</keyword>
<name>D1MFM5_DREPO</name>
<evidence type="ECO:0000313" key="4">
    <source>
        <dbReference type="Proteomes" id="UP000828390"/>
    </source>
</evidence>
<dbReference type="Proteomes" id="UP000828390">
    <property type="component" value="Unassembled WGS sequence"/>
</dbReference>
<keyword evidence="4" id="KW-1185">Reference proteome</keyword>
<organism evidence="2">
    <name type="scientific">Dreissena polymorpha</name>
    <name type="common">Zebra mussel</name>
    <name type="synonym">Mytilus polymorpha</name>
    <dbReference type="NCBI Taxonomy" id="45954"/>
    <lineage>
        <taxon>Eukaryota</taxon>
        <taxon>Metazoa</taxon>
        <taxon>Spiralia</taxon>
        <taxon>Lophotrochozoa</taxon>
        <taxon>Mollusca</taxon>
        <taxon>Bivalvia</taxon>
        <taxon>Autobranchia</taxon>
        <taxon>Heteroconchia</taxon>
        <taxon>Euheterodonta</taxon>
        <taxon>Imparidentia</taxon>
        <taxon>Neoheterodontei</taxon>
        <taxon>Myida</taxon>
        <taxon>Dreissenoidea</taxon>
        <taxon>Dreissenidae</taxon>
        <taxon>Dreissena</taxon>
    </lineage>
</organism>
<feature type="signal peptide" evidence="1">
    <location>
        <begin position="1"/>
        <end position="21"/>
    </location>
</feature>
<dbReference type="SMR" id="D1MFM5"/>